<evidence type="ECO:0000313" key="3">
    <source>
        <dbReference type="Proteomes" id="UP000005408"/>
    </source>
</evidence>
<proteinExistence type="predicted"/>
<name>A0A8W8NP47_MAGGI</name>
<dbReference type="AlphaFoldDB" id="A0A8W8NP47"/>
<organism evidence="2 3">
    <name type="scientific">Magallana gigas</name>
    <name type="common">Pacific oyster</name>
    <name type="synonym">Crassostrea gigas</name>
    <dbReference type="NCBI Taxonomy" id="29159"/>
    <lineage>
        <taxon>Eukaryota</taxon>
        <taxon>Metazoa</taxon>
        <taxon>Spiralia</taxon>
        <taxon>Lophotrochozoa</taxon>
        <taxon>Mollusca</taxon>
        <taxon>Bivalvia</taxon>
        <taxon>Autobranchia</taxon>
        <taxon>Pteriomorphia</taxon>
        <taxon>Ostreida</taxon>
        <taxon>Ostreoidea</taxon>
        <taxon>Ostreidae</taxon>
        <taxon>Magallana</taxon>
    </lineage>
</organism>
<feature type="compositionally biased region" description="Polar residues" evidence="1">
    <location>
        <begin position="364"/>
        <end position="377"/>
    </location>
</feature>
<evidence type="ECO:0000256" key="1">
    <source>
        <dbReference type="SAM" id="MobiDB-lite"/>
    </source>
</evidence>
<sequence>MTDLLNFLTVTTGIIQGIMMSNSSDSFLKRWEEKLKVHREPFSYKDEVIDVEEISKRNLGKVIVLCIGLEGVHERQGLRRLLQACIDFLQTKPEKVWKNASITIYNNGGKMYKIASGIEKHQFICQMENGVPSVRENTLVPEHKQPKPNHMLSADTKHFSFQKACSAEQQLVANEVLKTFITFVEEILLSFHLTVGSSDTVNVKKLLFQDLADLICHLQPGQNEKVYAYLTGLQSNPNDSCLKILVERMKEHRETFSFQDEEMDVEEINKRNLGKMIVRYVGHEGVDEKPGLRRLLQACIDLLQTEAEGYWKNASITIYDEDDNMYIIASGTRKHQFICCMQNGEPSITKTKSVSMHKKPKPNHTLSTPSQKGCSIS</sequence>
<feature type="region of interest" description="Disordered" evidence="1">
    <location>
        <begin position="349"/>
        <end position="377"/>
    </location>
</feature>
<reference evidence="2" key="1">
    <citation type="submission" date="2022-08" db="UniProtKB">
        <authorList>
            <consortium name="EnsemblMetazoa"/>
        </authorList>
    </citation>
    <scope>IDENTIFICATION</scope>
    <source>
        <strain evidence="2">05x7-T-G4-1.051#20</strain>
    </source>
</reference>
<evidence type="ECO:0000313" key="2">
    <source>
        <dbReference type="EnsemblMetazoa" id="G671.1:cds"/>
    </source>
</evidence>
<dbReference type="Proteomes" id="UP000005408">
    <property type="component" value="Unassembled WGS sequence"/>
</dbReference>
<accession>A0A8W8NP47</accession>
<keyword evidence="3" id="KW-1185">Reference proteome</keyword>
<protein>
    <submittedName>
        <fullName evidence="2">Uncharacterized protein</fullName>
    </submittedName>
</protein>
<dbReference type="EnsemblMetazoa" id="G671.1">
    <property type="protein sequence ID" value="G671.1:cds"/>
    <property type="gene ID" value="G671"/>
</dbReference>